<gene>
    <name evidence="2" type="ORF">QTG54_016771</name>
    <name evidence="1" type="ORF">SMAR0320_LOCUS8053</name>
</gene>
<organism evidence="1">
    <name type="scientific">Skeletonema marinoi</name>
    <dbReference type="NCBI Taxonomy" id="267567"/>
    <lineage>
        <taxon>Eukaryota</taxon>
        <taxon>Sar</taxon>
        <taxon>Stramenopiles</taxon>
        <taxon>Ochrophyta</taxon>
        <taxon>Bacillariophyta</taxon>
        <taxon>Coscinodiscophyceae</taxon>
        <taxon>Thalassiosirophycidae</taxon>
        <taxon>Thalassiosirales</taxon>
        <taxon>Skeletonemataceae</taxon>
        <taxon>Skeletonema</taxon>
        <taxon>Skeletonema marinoi-dohrnii complex</taxon>
    </lineage>
</organism>
<dbReference type="EMBL" id="HBGZ01011198">
    <property type="protein sequence ID" value="CAD9594081.1"/>
    <property type="molecule type" value="Transcribed_RNA"/>
</dbReference>
<reference evidence="2" key="2">
    <citation type="submission" date="2023-06" db="EMBL/GenBank/DDBJ databases">
        <title>Survivors Of The Sea: Transcriptome response of Skeletonema marinoi to long-term dormancy.</title>
        <authorList>
            <person name="Pinder M.I.M."/>
            <person name="Kourtchenko O."/>
            <person name="Robertson E.K."/>
            <person name="Larsson T."/>
            <person name="Maumus F."/>
            <person name="Osuna-Cruz C.M."/>
            <person name="Vancaester E."/>
            <person name="Stenow R."/>
            <person name="Vandepoele K."/>
            <person name="Ploug H."/>
            <person name="Bruchert V."/>
            <person name="Godhe A."/>
            <person name="Topel M."/>
        </authorList>
    </citation>
    <scope>NUCLEOTIDE SEQUENCE</scope>
    <source>
        <strain evidence="2">R05AC</strain>
    </source>
</reference>
<sequence length="235" mass="26196">MISRSNIVDGSKPYIVEDRPMISRSSGDRVKILHLIQPGKEETGCLTCFYAPPSFPAIISHLLPCIDYPEYILREVHSSQYIYIRENSIEVNQPTIQPARSESVLGNVLCCGHSSTDLIVLDQVTVIYYDDLIMDEIRNDTRVCNPLQTFCCGGKGEEVRLESTFCGGLCYRGRRGTRGCFGCCCMPLCIPVGCPECLCPCAARKTLFVENADAAVDIIQKARDNAKIRLNVMER</sequence>
<dbReference type="Proteomes" id="UP001224775">
    <property type="component" value="Unassembled WGS sequence"/>
</dbReference>
<dbReference type="AlphaFoldDB" id="A0A6U3UST1"/>
<protein>
    <submittedName>
        <fullName evidence="1">Uncharacterized protein</fullName>
    </submittedName>
</protein>
<proteinExistence type="predicted"/>
<evidence type="ECO:0000313" key="1">
    <source>
        <dbReference type="EMBL" id="CAD9594081.1"/>
    </source>
</evidence>
<name>A0A6U3UST1_9STRA</name>
<reference evidence="1" key="1">
    <citation type="submission" date="2021-01" db="EMBL/GenBank/DDBJ databases">
        <authorList>
            <person name="Corre E."/>
            <person name="Pelletier E."/>
            <person name="Niang G."/>
            <person name="Scheremetjew M."/>
            <person name="Finn R."/>
            <person name="Kale V."/>
            <person name="Holt S."/>
            <person name="Cochrane G."/>
            <person name="Meng A."/>
            <person name="Brown T."/>
            <person name="Cohen L."/>
        </authorList>
    </citation>
    <scope>NUCLEOTIDE SEQUENCE</scope>
    <source>
        <strain evidence="1">SM1012Den-03</strain>
    </source>
</reference>
<dbReference type="EMBL" id="JATAAI010000064">
    <property type="protein sequence ID" value="KAK1732559.1"/>
    <property type="molecule type" value="Genomic_DNA"/>
</dbReference>
<evidence type="ECO:0000313" key="3">
    <source>
        <dbReference type="Proteomes" id="UP001224775"/>
    </source>
</evidence>
<evidence type="ECO:0000313" key="2">
    <source>
        <dbReference type="EMBL" id="KAK1732559.1"/>
    </source>
</evidence>
<accession>A0A6U3UST1</accession>
<keyword evidence="3" id="KW-1185">Reference proteome</keyword>